<keyword evidence="4" id="KW-0812">Transmembrane</keyword>
<dbReference type="Proteomes" id="UP001187471">
    <property type="component" value="Unassembled WGS sequence"/>
</dbReference>
<accession>A0AA88R5X9</accession>
<dbReference type="SUPFAM" id="SSF101447">
    <property type="entry name" value="Formin homology 2 domain (FH2 domain)"/>
    <property type="match status" value="1"/>
</dbReference>
<evidence type="ECO:0000313" key="8">
    <source>
        <dbReference type="Proteomes" id="UP001187471"/>
    </source>
</evidence>
<dbReference type="EMBL" id="JAVXUO010001343">
    <property type="protein sequence ID" value="KAK2983284.1"/>
    <property type="molecule type" value="Genomic_DNA"/>
</dbReference>
<dbReference type="InterPro" id="IPR015425">
    <property type="entry name" value="FH2_Formin"/>
</dbReference>
<feature type="compositionally biased region" description="Low complexity" evidence="3">
    <location>
        <begin position="274"/>
        <end position="283"/>
    </location>
</feature>
<feature type="compositionally biased region" description="Polar residues" evidence="3">
    <location>
        <begin position="187"/>
        <end position="200"/>
    </location>
</feature>
<evidence type="ECO:0000256" key="3">
    <source>
        <dbReference type="SAM" id="MobiDB-lite"/>
    </source>
</evidence>
<feature type="compositionally biased region" description="Pro residues" evidence="3">
    <location>
        <begin position="51"/>
        <end position="78"/>
    </location>
</feature>
<feature type="compositionally biased region" description="Polar residues" evidence="3">
    <location>
        <begin position="284"/>
        <end position="297"/>
    </location>
</feature>
<dbReference type="PANTHER" id="PTHR23213">
    <property type="entry name" value="FORMIN-RELATED"/>
    <property type="match status" value="1"/>
</dbReference>
<proteinExistence type="inferred from homology"/>
<keyword evidence="4" id="KW-0472">Membrane</keyword>
<dbReference type="PROSITE" id="PS51444">
    <property type="entry name" value="FH2"/>
    <property type="match status" value="1"/>
</dbReference>
<feature type="region of interest" description="Disordered" evidence="3">
    <location>
        <begin position="34"/>
        <end position="121"/>
    </location>
</feature>
<dbReference type="SMART" id="SM00498">
    <property type="entry name" value="FH2"/>
    <property type="match status" value="1"/>
</dbReference>
<sequence length="946" mass="103739">MRACMSLFYFLSLIAIFTVQHTVEAAPKIQDFNSKTTHRRSLHQPLFPAGSTPPPGAELSPPPPTPPASPVFPGPDQPFFPEVPGGQGSDQAQSPPPPSATAASANGTAVPNPIATQPAKPAKKVAIAISVGIVTLGMLSALAFFVYRHRVKDPAESQKLVGGNSQRINEESRLPPSSFLYIGTVEPSSQRSVSEDNGANVSPYHKLSSVKRSDRYRPSPELQPLPPLSKPPPPPAMNSPPAMSSSSDEESRDTAFYTPQGSSVSNEEVSYVPNSRQSQRNNNTSLVTQSRIETRVTSPVPHSKRTSPKSRLSVSSPDTKLVPIPSTKQPPVPPQPPTPPPPIQQQHKVQYSHPAMPYAPRRAKFSSPPPPPDMARLQASKIPVPPPPPPPPPLLFMPRKLGFSEASVPSMVSPQFSKPLSGSPAPTATSGIVKAAPAEEVSTGKSATSSEIEDADDTDGLKPKLKALHWDKVRATSDRATVWDQLKSSSFQLNEDMMESLFGCNSASSVPKEVTRKSVLPPLVHENRVLDPKKSQNIAILLRALNVTRDEVTEALLDGSPEGLGAELLETLVKMAPTKEEEIKLRDYKGDMSKLGSAERFLKAVLDIPFAFKRVEAMLYRANFDSEVKYLRNSFQTLEAASEELKNSRLFLKLLEAVLKTGNRMNVGTNRGDARAFKLDTLLKLADIKGTDGKTTLLHFVVQEIIRSEGTLSDTSTENFPSNTGFRVKEEDFKKQGLQVVVGLGRELGNVKKAAGMDSDVLSSYLSKLEMGLERVRLVLQYEKPNMQGKFFESMKVFIKDAGEEIIKIKADEKKALSLVKEITEYFHGDTTREGAHPLRIFMVVRDFLSTLDHVCKEVGRMQDKTVVGSAKSFRIPASASLPVLNRYNGTVQKKLLVIKRIPYDTYISLEEGWDLIREYKRKRNSLKALQNQTVTDEAKPRGITQ</sequence>
<reference evidence="7" key="1">
    <citation type="submission" date="2022-12" db="EMBL/GenBank/DDBJ databases">
        <title>Draft genome assemblies for two species of Escallonia (Escalloniales).</title>
        <authorList>
            <person name="Chanderbali A."/>
            <person name="Dervinis C."/>
            <person name="Anghel I."/>
            <person name="Soltis D."/>
            <person name="Soltis P."/>
            <person name="Zapata F."/>
        </authorList>
    </citation>
    <scope>NUCLEOTIDE SEQUENCE</scope>
    <source>
        <strain evidence="7">UCBG92.1500</strain>
        <tissue evidence="7">Leaf</tissue>
    </source>
</reference>
<feature type="compositionally biased region" description="Low complexity" evidence="3">
    <location>
        <begin position="100"/>
        <end position="111"/>
    </location>
</feature>
<feature type="domain" description="FH2" evidence="6">
    <location>
        <begin position="455"/>
        <end position="878"/>
    </location>
</feature>
<dbReference type="Pfam" id="PF02181">
    <property type="entry name" value="FH2"/>
    <property type="match status" value="1"/>
</dbReference>
<evidence type="ECO:0000256" key="2">
    <source>
        <dbReference type="RuleBase" id="RU361260"/>
    </source>
</evidence>
<name>A0AA88R5X9_9ASTE</name>
<protein>
    <recommendedName>
        <fullName evidence="2">Formin-like protein</fullName>
    </recommendedName>
</protein>
<keyword evidence="8" id="KW-1185">Reference proteome</keyword>
<dbReference type="InterPro" id="IPR042201">
    <property type="entry name" value="FH2_Formin_sf"/>
</dbReference>
<feature type="region of interest" description="Disordered" evidence="3">
    <location>
        <begin position="410"/>
        <end position="458"/>
    </location>
</feature>
<keyword evidence="4" id="KW-1133">Transmembrane helix</keyword>
<keyword evidence="5" id="KW-0732">Signal</keyword>
<feature type="compositionally biased region" description="Polar residues" evidence="3">
    <location>
        <begin position="410"/>
        <end position="430"/>
    </location>
</feature>
<evidence type="ECO:0000256" key="4">
    <source>
        <dbReference type="SAM" id="Phobius"/>
    </source>
</evidence>
<evidence type="ECO:0000313" key="7">
    <source>
        <dbReference type="EMBL" id="KAK2983284.1"/>
    </source>
</evidence>
<dbReference type="GO" id="GO:0051015">
    <property type="term" value="F:actin filament binding"/>
    <property type="evidence" value="ECO:0007669"/>
    <property type="project" value="InterPro"/>
</dbReference>
<comment type="similarity">
    <text evidence="1">Belongs to the formin-like family. Class-I subfamily.</text>
</comment>
<feature type="signal peptide" evidence="5">
    <location>
        <begin position="1"/>
        <end position="25"/>
    </location>
</feature>
<dbReference type="AlphaFoldDB" id="A0AA88R5X9"/>
<dbReference type="Gene3D" id="1.20.58.2220">
    <property type="entry name" value="Formin, FH2 domain"/>
    <property type="match status" value="1"/>
</dbReference>
<gene>
    <name evidence="7" type="ORF">RJ640_030563</name>
</gene>
<evidence type="ECO:0000259" key="6">
    <source>
        <dbReference type="PROSITE" id="PS51444"/>
    </source>
</evidence>
<evidence type="ECO:0000256" key="1">
    <source>
        <dbReference type="ARBA" id="ARBA00025793"/>
    </source>
</evidence>
<feature type="compositionally biased region" description="Polar residues" evidence="3">
    <location>
        <begin position="309"/>
        <end position="318"/>
    </location>
</feature>
<dbReference type="InterPro" id="IPR027643">
    <property type="entry name" value="Formin-like_plant"/>
</dbReference>
<dbReference type="PANTHER" id="PTHR23213:SF338">
    <property type="entry name" value="FORMIN-LIKE PROTEIN 6"/>
    <property type="match status" value="1"/>
</dbReference>
<feature type="transmembrane region" description="Helical" evidence="4">
    <location>
        <begin position="125"/>
        <end position="147"/>
    </location>
</feature>
<feature type="compositionally biased region" description="Polar residues" evidence="3">
    <location>
        <begin position="257"/>
        <end position="268"/>
    </location>
</feature>
<comment type="caution">
    <text evidence="7">The sequence shown here is derived from an EMBL/GenBank/DDBJ whole genome shotgun (WGS) entry which is preliminary data.</text>
</comment>
<feature type="compositionally biased region" description="Pro residues" evidence="3">
    <location>
        <begin position="221"/>
        <end position="238"/>
    </location>
</feature>
<feature type="compositionally biased region" description="Pro residues" evidence="3">
    <location>
        <begin position="383"/>
        <end position="395"/>
    </location>
</feature>
<evidence type="ECO:0000256" key="5">
    <source>
        <dbReference type="SAM" id="SignalP"/>
    </source>
</evidence>
<feature type="chain" id="PRO_5041712684" description="Formin-like protein" evidence="5">
    <location>
        <begin position="26"/>
        <end position="946"/>
    </location>
</feature>
<feature type="compositionally biased region" description="Pro residues" evidence="3">
    <location>
        <begin position="328"/>
        <end position="343"/>
    </location>
</feature>
<dbReference type="GO" id="GO:0045010">
    <property type="term" value="P:actin nucleation"/>
    <property type="evidence" value="ECO:0007669"/>
    <property type="project" value="InterPro"/>
</dbReference>
<feature type="region of interest" description="Disordered" evidence="3">
    <location>
        <begin position="187"/>
        <end position="397"/>
    </location>
</feature>
<organism evidence="7 8">
    <name type="scientific">Escallonia rubra</name>
    <dbReference type="NCBI Taxonomy" id="112253"/>
    <lineage>
        <taxon>Eukaryota</taxon>
        <taxon>Viridiplantae</taxon>
        <taxon>Streptophyta</taxon>
        <taxon>Embryophyta</taxon>
        <taxon>Tracheophyta</taxon>
        <taxon>Spermatophyta</taxon>
        <taxon>Magnoliopsida</taxon>
        <taxon>eudicotyledons</taxon>
        <taxon>Gunneridae</taxon>
        <taxon>Pentapetalae</taxon>
        <taxon>asterids</taxon>
        <taxon>campanulids</taxon>
        <taxon>Escalloniales</taxon>
        <taxon>Escalloniaceae</taxon>
        <taxon>Escallonia</taxon>
    </lineage>
</organism>